<reference evidence="4" key="1">
    <citation type="journal article" date="2019" name="Nat. Commun.">
        <title>Expansion of phycobilisome linker gene families in mesophilic red algae.</title>
        <authorList>
            <person name="Lee J."/>
            <person name="Kim D."/>
            <person name="Bhattacharya D."/>
            <person name="Yoon H.S."/>
        </authorList>
    </citation>
    <scope>NUCLEOTIDE SEQUENCE [LARGE SCALE GENOMIC DNA]</scope>
    <source>
        <strain evidence="4">CCMP 1328</strain>
    </source>
</reference>
<keyword evidence="2" id="KW-0472">Membrane</keyword>
<evidence type="ECO:0000313" key="3">
    <source>
        <dbReference type="EMBL" id="KAA8499839.1"/>
    </source>
</evidence>
<dbReference type="Proteomes" id="UP000324585">
    <property type="component" value="Unassembled WGS sequence"/>
</dbReference>
<feature type="compositionally biased region" description="Basic and acidic residues" evidence="1">
    <location>
        <begin position="47"/>
        <end position="63"/>
    </location>
</feature>
<feature type="compositionally biased region" description="Acidic residues" evidence="1">
    <location>
        <begin position="64"/>
        <end position="82"/>
    </location>
</feature>
<comment type="caution">
    <text evidence="3">The sequence shown here is derived from an EMBL/GenBank/DDBJ whole genome shotgun (WGS) entry which is preliminary data.</text>
</comment>
<evidence type="ECO:0000256" key="1">
    <source>
        <dbReference type="SAM" id="MobiDB-lite"/>
    </source>
</evidence>
<feature type="compositionally biased region" description="Low complexity" evidence="1">
    <location>
        <begin position="107"/>
        <end position="134"/>
    </location>
</feature>
<feature type="region of interest" description="Disordered" evidence="1">
    <location>
        <begin position="299"/>
        <end position="432"/>
    </location>
</feature>
<accession>A0A5J4Z740</accession>
<feature type="compositionally biased region" description="Low complexity" evidence="1">
    <location>
        <begin position="34"/>
        <end position="45"/>
    </location>
</feature>
<protein>
    <submittedName>
        <fullName evidence="3">Uncharacterized protein</fullName>
    </submittedName>
</protein>
<keyword evidence="2" id="KW-0812">Transmembrane</keyword>
<sequence>MTRRDEKKRSKHSRNGRGTSSSRRHAHGSEDESGSSWDEQGGSESSSEEHHVRRSCSHEHESGSTDDDGEDEDSSQDDDDDLEKARRSSRKTSSRKQVQAQPSQSLAGAKAKAKGITAASASPPKKSLKSSSSSTKKKKNRSAVPPPPHGMLASKGFSGSSSWPWSMCKVHTAWRRDAKVVFGFILVTVIAYEVLMMQLSPDDMFAKRGASMENAVSESVGKVLIEEASATLNPSAVSAGGDIVTSALASSIPGAPTAPVGTPIQNVAPVASREEVAVVENLGASVPPVAALQIKADEVAGEGSSSMPQATRDPTAGSREPVVSSETARESVSEVESENSSDTKSRSGAADTSSLTKDRVHSTRAEEENASGSSVPDEQVPDHSKLQASIELKEERDQRQEKHEVQDSHTGEGKQLSSQDSKNVSESGEPPRKSFLQWFTESADAPPVNSTIICPEATPQMQICKSLNKYIRKYKVRRMADASCEWTESFAPDLIKAYAQEFWGFKYICVFTEQSKMVELRARGKFDGLGDAVEFLTEVWWKPVRMPDGMSIEMWLMYDVLAHASYGRVWSFFSSQLRAGTRFFFFDNYPALPNDPSPDRHFINVRRHPFKFPRAKETVSNVTEPGEDPESISRQLVLYADDQIPVKEK</sequence>
<evidence type="ECO:0000256" key="2">
    <source>
        <dbReference type="SAM" id="Phobius"/>
    </source>
</evidence>
<feature type="transmembrane region" description="Helical" evidence="2">
    <location>
        <begin position="180"/>
        <end position="199"/>
    </location>
</feature>
<keyword evidence="4" id="KW-1185">Reference proteome</keyword>
<feature type="compositionally biased region" description="Polar residues" evidence="1">
    <location>
        <begin position="97"/>
        <end position="106"/>
    </location>
</feature>
<gene>
    <name evidence="3" type="ORF">FVE85_7424</name>
</gene>
<feature type="compositionally biased region" description="Basic and acidic residues" evidence="1">
    <location>
        <begin position="356"/>
        <end position="367"/>
    </location>
</feature>
<proteinExistence type="predicted"/>
<feature type="compositionally biased region" description="Polar residues" evidence="1">
    <location>
        <begin position="415"/>
        <end position="426"/>
    </location>
</feature>
<organism evidence="3 4">
    <name type="scientific">Porphyridium purpureum</name>
    <name type="common">Red alga</name>
    <name type="synonym">Porphyridium cruentum</name>
    <dbReference type="NCBI Taxonomy" id="35688"/>
    <lineage>
        <taxon>Eukaryota</taxon>
        <taxon>Rhodophyta</taxon>
        <taxon>Bangiophyceae</taxon>
        <taxon>Porphyridiales</taxon>
        <taxon>Porphyridiaceae</taxon>
        <taxon>Porphyridium</taxon>
    </lineage>
</organism>
<feature type="compositionally biased region" description="Basic and acidic residues" evidence="1">
    <location>
        <begin position="380"/>
        <end position="412"/>
    </location>
</feature>
<dbReference type="OrthoDB" id="5526at2759"/>
<name>A0A5J4Z740_PORPP</name>
<dbReference type="AlphaFoldDB" id="A0A5J4Z740"/>
<evidence type="ECO:0000313" key="4">
    <source>
        <dbReference type="Proteomes" id="UP000324585"/>
    </source>
</evidence>
<keyword evidence="2" id="KW-1133">Transmembrane helix</keyword>
<dbReference type="EMBL" id="VRMN01000001">
    <property type="protein sequence ID" value="KAA8499839.1"/>
    <property type="molecule type" value="Genomic_DNA"/>
</dbReference>
<feature type="region of interest" description="Disordered" evidence="1">
    <location>
        <begin position="1"/>
        <end position="162"/>
    </location>
</feature>